<dbReference type="EnsemblPlants" id="MELO3C019683.2.1">
    <property type="protein sequence ID" value="MELO3C019683.2.1"/>
    <property type="gene ID" value="MELO3C019683.2"/>
</dbReference>
<feature type="region of interest" description="Disordered" evidence="1">
    <location>
        <begin position="54"/>
        <end position="74"/>
    </location>
</feature>
<feature type="region of interest" description="Disordered" evidence="1">
    <location>
        <begin position="1"/>
        <end position="38"/>
    </location>
</feature>
<name>A0A9I9DKD7_CUCME</name>
<evidence type="ECO:0000313" key="2">
    <source>
        <dbReference type="EnsemblPlants" id="MELO3C019683.2.1"/>
    </source>
</evidence>
<dbReference type="Gramene" id="MELO3C019683.2.1">
    <property type="protein sequence ID" value="MELO3C019683.2.1"/>
    <property type="gene ID" value="MELO3C019683.2"/>
</dbReference>
<dbReference type="AlphaFoldDB" id="A0A9I9DKD7"/>
<protein>
    <submittedName>
        <fullName evidence="2">Uncharacterized protein</fullName>
    </submittedName>
</protein>
<proteinExistence type="predicted"/>
<accession>A0A9I9DKD7</accession>
<reference evidence="2" key="1">
    <citation type="submission" date="2023-03" db="UniProtKB">
        <authorList>
            <consortium name="EnsemblPlants"/>
        </authorList>
    </citation>
    <scope>IDENTIFICATION</scope>
</reference>
<sequence length="74" mass="8836">MQRRPQRADGRDGGCLRETTNMHRGKRRRRLTSDDEHNALQATTKITRRWKRQWQQASNDEHDMWTEATPTACE</sequence>
<evidence type="ECO:0000256" key="1">
    <source>
        <dbReference type="SAM" id="MobiDB-lite"/>
    </source>
</evidence>
<feature type="compositionally biased region" description="Basic and acidic residues" evidence="1">
    <location>
        <begin position="1"/>
        <end position="15"/>
    </location>
</feature>
<organism evidence="2">
    <name type="scientific">Cucumis melo</name>
    <name type="common">Muskmelon</name>
    <dbReference type="NCBI Taxonomy" id="3656"/>
    <lineage>
        <taxon>Eukaryota</taxon>
        <taxon>Viridiplantae</taxon>
        <taxon>Streptophyta</taxon>
        <taxon>Embryophyta</taxon>
        <taxon>Tracheophyta</taxon>
        <taxon>Spermatophyta</taxon>
        <taxon>Magnoliopsida</taxon>
        <taxon>eudicotyledons</taxon>
        <taxon>Gunneridae</taxon>
        <taxon>Pentapetalae</taxon>
        <taxon>rosids</taxon>
        <taxon>fabids</taxon>
        <taxon>Cucurbitales</taxon>
        <taxon>Cucurbitaceae</taxon>
        <taxon>Benincaseae</taxon>
        <taxon>Cucumis</taxon>
    </lineage>
</organism>